<accession>A0A6A6S5P8</accession>
<dbReference type="OrthoDB" id="329835at2759"/>
<dbReference type="SMART" id="SM00825">
    <property type="entry name" value="PKS_KS"/>
    <property type="match status" value="1"/>
</dbReference>
<dbReference type="GO" id="GO:0006633">
    <property type="term" value="P:fatty acid biosynthetic process"/>
    <property type="evidence" value="ECO:0007669"/>
    <property type="project" value="TreeGrafter"/>
</dbReference>
<dbReference type="SUPFAM" id="SSF53901">
    <property type="entry name" value="Thiolase-like"/>
    <property type="match status" value="1"/>
</dbReference>
<evidence type="ECO:0000259" key="1">
    <source>
        <dbReference type="PROSITE" id="PS52004"/>
    </source>
</evidence>
<dbReference type="InterPro" id="IPR014030">
    <property type="entry name" value="Ketoacyl_synth_N"/>
</dbReference>
<sequence>MDTACSSSLVVLDQACQALQQNQISMGVVGRCNVIVTPASVMTIGKMGFLSPDGLCHSFYESGNRYARSEGFATLIVKRVSDVVWDGDTIRAVIRATATNQDGRTIGLAQPCERPQEELLRST</sequence>
<dbReference type="Proteomes" id="UP000799753">
    <property type="component" value="Unassembled WGS sequence"/>
</dbReference>
<dbReference type="AlphaFoldDB" id="A0A6A6S5P8"/>
<dbReference type="InterPro" id="IPR050091">
    <property type="entry name" value="PKS_NRPS_Biosynth_Enz"/>
</dbReference>
<dbReference type="PANTHER" id="PTHR43775">
    <property type="entry name" value="FATTY ACID SYNTHASE"/>
    <property type="match status" value="1"/>
</dbReference>
<dbReference type="EMBL" id="MU006782">
    <property type="protein sequence ID" value="KAF2642053.1"/>
    <property type="molecule type" value="Genomic_DNA"/>
</dbReference>
<dbReference type="GO" id="GO:0004312">
    <property type="term" value="F:fatty acid synthase activity"/>
    <property type="evidence" value="ECO:0007669"/>
    <property type="project" value="TreeGrafter"/>
</dbReference>
<evidence type="ECO:0000313" key="3">
    <source>
        <dbReference type="Proteomes" id="UP000799753"/>
    </source>
</evidence>
<dbReference type="Gene3D" id="3.40.47.10">
    <property type="match status" value="1"/>
</dbReference>
<gene>
    <name evidence="2" type="ORF">P280DRAFT_479287</name>
</gene>
<keyword evidence="3" id="KW-1185">Reference proteome</keyword>
<dbReference type="PROSITE" id="PS52004">
    <property type="entry name" value="KS3_2"/>
    <property type="match status" value="1"/>
</dbReference>
<dbReference type="GO" id="GO:0044550">
    <property type="term" value="P:secondary metabolite biosynthetic process"/>
    <property type="evidence" value="ECO:0007669"/>
    <property type="project" value="TreeGrafter"/>
</dbReference>
<reference evidence="2" key="1">
    <citation type="journal article" date="2020" name="Stud. Mycol.">
        <title>101 Dothideomycetes genomes: a test case for predicting lifestyles and emergence of pathogens.</title>
        <authorList>
            <person name="Haridas S."/>
            <person name="Albert R."/>
            <person name="Binder M."/>
            <person name="Bloem J."/>
            <person name="Labutti K."/>
            <person name="Salamov A."/>
            <person name="Andreopoulos B."/>
            <person name="Baker S."/>
            <person name="Barry K."/>
            <person name="Bills G."/>
            <person name="Bluhm B."/>
            <person name="Cannon C."/>
            <person name="Castanera R."/>
            <person name="Culley D."/>
            <person name="Daum C."/>
            <person name="Ezra D."/>
            <person name="Gonzalez J."/>
            <person name="Henrissat B."/>
            <person name="Kuo A."/>
            <person name="Liang C."/>
            <person name="Lipzen A."/>
            <person name="Lutzoni F."/>
            <person name="Magnuson J."/>
            <person name="Mondo S."/>
            <person name="Nolan M."/>
            <person name="Ohm R."/>
            <person name="Pangilinan J."/>
            <person name="Park H.-J."/>
            <person name="Ramirez L."/>
            <person name="Alfaro M."/>
            <person name="Sun H."/>
            <person name="Tritt A."/>
            <person name="Yoshinaga Y."/>
            <person name="Zwiers L.-H."/>
            <person name="Turgeon B."/>
            <person name="Goodwin S."/>
            <person name="Spatafora J."/>
            <person name="Crous P."/>
            <person name="Grigoriev I."/>
        </authorList>
    </citation>
    <scope>NUCLEOTIDE SEQUENCE</scope>
    <source>
        <strain evidence="2">CBS 473.64</strain>
    </source>
</reference>
<dbReference type="InterPro" id="IPR016039">
    <property type="entry name" value="Thiolase-like"/>
</dbReference>
<dbReference type="Pfam" id="PF00109">
    <property type="entry name" value="ketoacyl-synt"/>
    <property type="match status" value="1"/>
</dbReference>
<feature type="domain" description="Ketosynthase family 3 (KS3)" evidence="1">
    <location>
        <begin position="1"/>
        <end position="123"/>
    </location>
</feature>
<dbReference type="PANTHER" id="PTHR43775:SF29">
    <property type="entry name" value="ASPERFURANONE POLYKETIDE SYNTHASE AFOG-RELATED"/>
    <property type="match status" value="1"/>
</dbReference>
<evidence type="ECO:0000313" key="2">
    <source>
        <dbReference type="EMBL" id="KAF2642053.1"/>
    </source>
</evidence>
<protein>
    <submittedName>
        <fullName evidence="2">Thiolase-like protein</fullName>
    </submittedName>
</protein>
<proteinExistence type="predicted"/>
<dbReference type="InterPro" id="IPR020841">
    <property type="entry name" value="PKS_Beta-ketoAc_synthase_dom"/>
</dbReference>
<organism evidence="2 3">
    <name type="scientific">Massarina eburnea CBS 473.64</name>
    <dbReference type="NCBI Taxonomy" id="1395130"/>
    <lineage>
        <taxon>Eukaryota</taxon>
        <taxon>Fungi</taxon>
        <taxon>Dikarya</taxon>
        <taxon>Ascomycota</taxon>
        <taxon>Pezizomycotina</taxon>
        <taxon>Dothideomycetes</taxon>
        <taxon>Pleosporomycetidae</taxon>
        <taxon>Pleosporales</taxon>
        <taxon>Massarineae</taxon>
        <taxon>Massarinaceae</taxon>
        <taxon>Massarina</taxon>
    </lineage>
</organism>
<name>A0A6A6S5P8_9PLEO</name>